<dbReference type="OrthoDB" id="5877028at2759"/>
<feature type="coiled-coil region" evidence="1">
    <location>
        <begin position="7"/>
        <end position="34"/>
    </location>
</feature>
<feature type="region of interest" description="Disordered" evidence="2">
    <location>
        <begin position="218"/>
        <end position="240"/>
    </location>
</feature>
<accession>A0A1R1PMB2</accession>
<evidence type="ECO:0000256" key="2">
    <source>
        <dbReference type="SAM" id="MobiDB-lite"/>
    </source>
</evidence>
<name>A0A1R1PMB2_ZANCU</name>
<dbReference type="EMBL" id="LSSK01000744">
    <property type="protein sequence ID" value="OMH82073.1"/>
    <property type="molecule type" value="Genomic_DNA"/>
</dbReference>
<comment type="caution">
    <text evidence="3">The sequence shown here is derived from an EMBL/GenBank/DDBJ whole genome shotgun (WGS) entry which is preliminary data.</text>
</comment>
<feature type="compositionally biased region" description="Basic and acidic residues" evidence="2">
    <location>
        <begin position="229"/>
        <end position="240"/>
    </location>
</feature>
<dbReference type="Proteomes" id="UP000188320">
    <property type="component" value="Unassembled WGS sequence"/>
</dbReference>
<keyword evidence="4" id="KW-1185">Reference proteome</keyword>
<evidence type="ECO:0000256" key="1">
    <source>
        <dbReference type="SAM" id="Coils"/>
    </source>
</evidence>
<sequence length="240" mass="26468">MTEVQTKDLLVEEVQRLKDDLRDLNVELSVARKHKLRQVGRVSLGGFGANQGLGDNSTKDSAFSNIVSKIKTLESQIEVATNSLGPLLANRNNHRSTTLGRPILQPRTLTSSKKSMNDALLQKSPNLNSKSSSNIIPNFNHSSSLKKSHTQHQALLNTATRNIEPPKFQRDAAMRSSLSPVTTGLKQPTQIANKIVDFAGMSEASRLRIARSKALRAELRSNSSSMFNKDNKQQRVTENA</sequence>
<reference evidence="4" key="1">
    <citation type="submission" date="2017-01" db="EMBL/GenBank/DDBJ databases">
        <authorList>
            <person name="Wang Y."/>
            <person name="White M."/>
            <person name="Kvist S."/>
            <person name="Moncalvo J.-M."/>
        </authorList>
    </citation>
    <scope>NUCLEOTIDE SEQUENCE [LARGE SCALE GENOMIC DNA]</scope>
    <source>
        <strain evidence="4">COL-18-3</strain>
    </source>
</reference>
<protein>
    <submittedName>
        <fullName evidence="3">Uncharacterized protein</fullName>
    </submittedName>
</protein>
<dbReference type="AlphaFoldDB" id="A0A1R1PMB2"/>
<proteinExistence type="predicted"/>
<evidence type="ECO:0000313" key="4">
    <source>
        <dbReference type="Proteomes" id="UP000188320"/>
    </source>
</evidence>
<evidence type="ECO:0000313" key="3">
    <source>
        <dbReference type="EMBL" id="OMH82073.1"/>
    </source>
</evidence>
<organism evidence="3 4">
    <name type="scientific">Zancudomyces culisetae</name>
    <name type="common">Gut fungus</name>
    <name type="synonym">Smittium culisetae</name>
    <dbReference type="NCBI Taxonomy" id="1213189"/>
    <lineage>
        <taxon>Eukaryota</taxon>
        <taxon>Fungi</taxon>
        <taxon>Fungi incertae sedis</taxon>
        <taxon>Zoopagomycota</taxon>
        <taxon>Kickxellomycotina</taxon>
        <taxon>Harpellomycetes</taxon>
        <taxon>Harpellales</taxon>
        <taxon>Legeriomycetaceae</taxon>
        <taxon>Zancudomyces</taxon>
    </lineage>
</organism>
<keyword evidence="1" id="KW-0175">Coiled coil</keyword>
<gene>
    <name evidence="3" type="ORF">AX774_g4458</name>
</gene>